<accession>A0A7W7C7E3</accession>
<evidence type="ECO:0000256" key="2">
    <source>
        <dbReference type="PIRSR" id="PIRSR600888-1"/>
    </source>
</evidence>
<dbReference type="GO" id="GO:0005829">
    <property type="term" value="C:cytosol"/>
    <property type="evidence" value="ECO:0007669"/>
    <property type="project" value="TreeGrafter"/>
</dbReference>
<dbReference type="SUPFAM" id="SSF51182">
    <property type="entry name" value="RmlC-like cupins"/>
    <property type="match status" value="1"/>
</dbReference>
<comment type="similarity">
    <text evidence="1">Belongs to the dTDP-4-dehydrorhamnose 3,5-epimerase family.</text>
</comment>
<gene>
    <name evidence="4" type="ORF">HNR67_002001</name>
</gene>
<keyword evidence="5" id="KW-1185">Reference proteome</keyword>
<keyword evidence="4" id="KW-0413">Isomerase</keyword>
<dbReference type="PANTHER" id="PTHR21047">
    <property type="entry name" value="DTDP-6-DEOXY-D-GLUCOSE-3,5 EPIMERASE"/>
    <property type="match status" value="1"/>
</dbReference>
<dbReference type="GO" id="GO:0008830">
    <property type="term" value="F:dTDP-4-dehydrorhamnose 3,5-epimerase activity"/>
    <property type="evidence" value="ECO:0007669"/>
    <property type="project" value="UniProtKB-EC"/>
</dbReference>
<comment type="caution">
    <text evidence="4">The sequence shown here is derived from an EMBL/GenBank/DDBJ whole genome shotgun (WGS) entry which is preliminary data.</text>
</comment>
<evidence type="ECO:0000256" key="1">
    <source>
        <dbReference type="ARBA" id="ARBA00010154"/>
    </source>
</evidence>
<dbReference type="CDD" id="cd00438">
    <property type="entry name" value="cupin_RmlC"/>
    <property type="match status" value="1"/>
</dbReference>
<dbReference type="InterPro" id="IPR000888">
    <property type="entry name" value="RmlC-like"/>
</dbReference>
<dbReference type="EC" id="5.1.3.13" evidence="4"/>
<evidence type="ECO:0000313" key="4">
    <source>
        <dbReference type="EMBL" id="MBB4675883.1"/>
    </source>
</evidence>
<dbReference type="Pfam" id="PF00908">
    <property type="entry name" value="dTDP_sugar_isom"/>
    <property type="match status" value="1"/>
</dbReference>
<dbReference type="InterPro" id="IPR011051">
    <property type="entry name" value="RmlC_Cupin_sf"/>
</dbReference>
<dbReference type="GO" id="GO:0019305">
    <property type="term" value="P:dTDP-rhamnose biosynthetic process"/>
    <property type="evidence" value="ECO:0007669"/>
    <property type="project" value="TreeGrafter"/>
</dbReference>
<reference evidence="4 5" key="1">
    <citation type="submission" date="2020-08" db="EMBL/GenBank/DDBJ databases">
        <title>Sequencing the genomes of 1000 actinobacteria strains.</title>
        <authorList>
            <person name="Klenk H.-P."/>
        </authorList>
    </citation>
    <scope>NUCLEOTIDE SEQUENCE [LARGE SCALE GENOMIC DNA]</scope>
    <source>
        <strain evidence="4 5">DSM 44230</strain>
    </source>
</reference>
<dbReference type="PANTHER" id="PTHR21047:SF2">
    <property type="entry name" value="THYMIDINE DIPHOSPHO-4-KETO-RHAMNOSE 3,5-EPIMERASE"/>
    <property type="match status" value="1"/>
</dbReference>
<dbReference type="AlphaFoldDB" id="A0A7W7C7E3"/>
<feature type="active site" description="Proton donor" evidence="2">
    <location>
        <position position="106"/>
    </location>
</feature>
<name>A0A7W7C7E3_9PSEU</name>
<proteinExistence type="inferred from homology"/>
<evidence type="ECO:0000256" key="3">
    <source>
        <dbReference type="PIRSR" id="PIRSR600888-3"/>
    </source>
</evidence>
<dbReference type="Gene3D" id="2.60.120.10">
    <property type="entry name" value="Jelly Rolls"/>
    <property type="match status" value="1"/>
</dbReference>
<feature type="site" description="Participates in a stacking interaction with the thymidine ring of dTDP-4-oxo-6-deoxyglucose" evidence="3">
    <location>
        <position position="112"/>
    </location>
</feature>
<dbReference type="InterPro" id="IPR014710">
    <property type="entry name" value="RmlC-like_jellyroll"/>
</dbReference>
<evidence type="ECO:0000313" key="5">
    <source>
        <dbReference type="Proteomes" id="UP000533598"/>
    </source>
</evidence>
<protein>
    <submittedName>
        <fullName evidence="4">dTDP-4-dehydrorhamnose 3,5-epimerase</fullName>
        <ecNumber evidence="4">5.1.3.13</ecNumber>
    </submittedName>
</protein>
<dbReference type="EMBL" id="JACHMH010000001">
    <property type="protein sequence ID" value="MBB4675883.1"/>
    <property type="molecule type" value="Genomic_DNA"/>
</dbReference>
<dbReference type="Proteomes" id="UP000533598">
    <property type="component" value="Unassembled WGS sequence"/>
</dbReference>
<feature type="active site" description="Proton acceptor" evidence="2">
    <location>
        <position position="36"/>
    </location>
</feature>
<organism evidence="4 5">
    <name type="scientific">Crossiella cryophila</name>
    <dbReference type="NCBI Taxonomy" id="43355"/>
    <lineage>
        <taxon>Bacteria</taxon>
        <taxon>Bacillati</taxon>
        <taxon>Actinomycetota</taxon>
        <taxon>Actinomycetes</taxon>
        <taxon>Pseudonocardiales</taxon>
        <taxon>Pseudonocardiaceae</taxon>
        <taxon>Crossiella</taxon>
    </lineage>
</organism>
<sequence length="178" mass="19193">MVPFQADLVAETVGYPLPLAQSNHSVSRRGVIRGVHFADTPPGQAKYIYCARGALIDIVIDIRLGSPTFGKWEAVRLSSETYNSIYISEGLGHCFLALEDDTVMNYLCSTPFTPAREHAINPLDPALGLPWAEYLDGAAPVLSAKDTDAPSLAEAEAAGLLPKYQTCVDHYASLRANA</sequence>
<dbReference type="GO" id="GO:0000271">
    <property type="term" value="P:polysaccharide biosynthetic process"/>
    <property type="evidence" value="ECO:0007669"/>
    <property type="project" value="TreeGrafter"/>
</dbReference>